<dbReference type="EMBL" id="BMGC01000003">
    <property type="protein sequence ID" value="GGB20585.1"/>
    <property type="molecule type" value="Genomic_DNA"/>
</dbReference>
<name>A0A916SW09_9ACTN</name>
<dbReference type="PRINTS" id="PR00420">
    <property type="entry name" value="RNGMNOXGNASE"/>
</dbReference>
<dbReference type="Gene3D" id="3.30.9.40">
    <property type="match status" value="1"/>
</dbReference>
<reference evidence="4" key="1">
    <citation type="journal article" date="2014" name="Int. J. Syst. Evol. Microbiol.">
        <title>Complete genome sequence of Corynebacterium casei LMG S-19264T (=DSM 44701T), isolated from a smear-ripened cheese.</title>
        <authorList>
            <consortium name="US DOE Joint Genome Institute (JGI-PGF)"/>
            <person name="Walter F."/>
            <person name="Albersmeier A."/>
            <person name="Kalinowski J."/>
            <person name="Ruckert C."/>
        </authorList>
    </citation>
    <scope>NUCLEOTIDE SEQUENCE</scope>
    <source>
        <strain evidence="4">CGMCC 1.12827</strain>
    </source>
</reference>
<evidence type="ECO:0000259" key="3">
    <source>
        <dbReference type="SMART" id="SM00903"/>
    </source>
</evidence>
<dbReference type="Gene3D" id="3.50.50.60">
    <property type="entry name" value="FAD/NAD(P)-binding domain"/>
    <property type="match status" value="2"/>
</dbReference>
<dbReference type="PANTHER" id="PTHR30466">
    <property type="entry name" value="FLAVIN REDUCTASE"/>
    <property type="match status" value="1"/>
</dbReference>
<accession>A0A916SW09</accession>
<dbReference type="Proteomes" id="UP000621454">
    <property type="component" value="Unassembled WGS sequence"/>
</dbReference>
<dbReference type="Gene3D" id="2.30.110.10">
    <property type="entry name" value="Electron Transport, Fmn-binding Protein, Chain A"/>
    <property type="match status" value="1"/>
</dbReference>
<dbReference type="Pfam" id="PF17885">
    <property type="entry name" value="Smoa_sbd"/>
    <property type="match status" value="1"/>
</dbReference>
<reference evidence="4" key="2">
    <citation type="submission" date="2020-09" db="EMBL/GenBank/DDBJ databases">
        <authorList>
            <person name="Sun Q."/>
            <person name="Zhou Y."/>
        </authorList>
    </citation>
    <scope>NUCLEOTIDE SEQUENCE</scope>
    <source>
        <strain evidence="4">CGMCC 1.12827</strain>
    </source>
</reference>
<gene>
    <name evidence="4" type="ORF">GCM10011489_05870</name>
</gene>
<proteinExistence type="inferred from homology"/>
<feature type="domain" description="Flavin reductase like" evidence="3">
    <location>
        <begin position="429"/>
        <end position="572"/>
    </location>
</feature>
<dbReference type="Pfam" id="PF01613">
    <property type="entry name" value="Flavin_Reduct"/>
    <property type="match status" value="1"/>
</dbReference>
<dbReference type="InterPro" id="IPR012349">
    <property type="entry name" value="Split_barrel_FMN-bd"/>
</dbReference>
<dbReference type="SMART" id="SM00903">
    <property type="entry name" value="Flavin_Reduct"/>
    <property type="match status" value="1"/>
</dbReference>
<sequence>MSPTIAIVGAGQSGALLALALRRDGYDVTVVTDRTPEQVRNGPVLSSQCMFSSALALEADLGLDHWPGVVPEIGRMSITLACPPGATPQGDAPIHLVGSLDDHAASVDQRLKCAQWMDDFVDLGGTLSISEVGPAELAEIQATHDLTVVATGTNALAELFPVDGARSVLTDPQRVATMVYVTGMEPDPSGADLTMTVVAGVGECLTMPALAAGGPCHIVLIEASLDGPLAPATPPQGALAHLDYIRSAADAYFPEVAERLGASEITDPHGFLHGTVTPVVRRPVATLNSGGRVMGMADAVVLNDPVTGQGSNNAVHCAFVYHQAIVARGGQPFDDSWMRRTFEKYWRGWGQWSVSWTNSVLSGIPAHVEKVLAEADGLPTLADAVVRGFDDPRTVQGWWFGPADAERLIESARREERSRFTARELRRALGHYATGVAVITAVTPQGRKVGITANSFTSVSLDPPLVSFCPARTAPSLADFHAAGRFAVNILAADQHDLSRQFATPSPDKFDGVAYTLSDSGVPLLDRVVARFECRTVQHVDAGDHVIVLGQVEDFTAPGGDPLVFHSGGYRLVSTHPDYT</sequence>
<dbReference type="SUPFAM" id="SSF50475">
    <property type="entry name" value="FMN-binding split barrel"/>
    <property type="match status" value="1"/>
</dbReference>
<dbReference type="PANTHER" id="PTHR30466:SF11">
    <property type="entry name" value="FLAVIN-DEPENDENT MONOOXYGENASE, REDUCTASE SUBUNIT HSAB"/>
    <property type="match status" value="1"/>
</dbReference>
<evidence type="ECO:0000313" key="5">
    <source>
        <dbReference type="Proteomes" id="UP000621454"/>
    </source>
</evidence>
<keyword evidence="2" id="KW-0560">Oxidoreductase</keyword>
<evidence type="ECO:0000313" key="4">
    <source>
        <dbReference type="EMBL" id="GGB20585.1"/>
    </source>
</evidence>
<dbReference type="AlphaFoldDB" id="A0A916SW09"/>
<dbReference type="GO" id="GO:0010181">
    <property type="term" value="F:FMN binding"/>
    <property type="evidence" value="ECO:0007669"/>
    <property type="project" value="InterPro"/>
</dbReference>
<evidence type="ECO:0000256" key="1">
    <source>
        <dbReference type="ARBA" id="ARBA00008898"/>
    </source>
</evidence>
<evidence type="ECO:0000256" key="2">
    <source>
        <dbReference type="ARBA" id="ARBA00023002"/>
    </source>
</evidence>
<dbReference type="InterPro" id="IPR002563">
    <property type="entry name" value="Flavin_Rdtase-like_dom"/>
</dbReference>
<comment type="similarity">
    <text evidence="1">Belongs to the non-flavoprotein flavin reductase family.</text>
</comment>
<protein>
    <recommendedName>
        <fullName evidence="3">Flavin reductase like domain-containing protein</fullName>
    </recommendedName>
</protein>
<dbReference type="InterPro" id="IPR036188">
    <property type="entry name" value="FAD/NAD-bd_sf"/>
</dbReference>
<dbReference type="InterPro" id="IPR050268">
    <property type="entry name" value="NADH-dep_flavin_reductase"/>
</dbReference>
<comment type="caution">
    <text evidence="4">The sequence shown here is derived from an EMBL/GenBank/DDBJ whole genome shotgun (WGS) entry which is preliminary data.</text>
</comment>
<dbReference type="InterPro" id="IPR041654">
    <property type="entry name" value="StyA_sbd"/>
</dbReference>
<organism evidence="4 5">
    <name type="scientific">Gordonia jinhuaensis</name>
    <dbReference type="NCBI Taxonomy" id="1517702"/>
    <lineage>
        <taxon>Bacteria</taxon>
        <taxon>Bacillati</taxon>
        <taxon>Actinomycetota</taxon>
        <taxon>Actinomycetes</taxon>
        <taxon>Mycobacteriales</taxon>
        <taxon>Gordoniaceae</taxon>
        <taxon>Gordonia</taxon>
    </lineage>
</organism>
<keyword evidence="5" id="KW-1185">Reference proteome</keyword>
<dbReference type="GO" id="GO:0042602">
    <property type="term" value="F:riboflavin reductase (NADPH) activity"/>
    <property type="evidence" value="ECO:0007669"/>
    <property type="project" value="TreeGrafter"/>
</dbReference>
<dbReference type="RefSeq" id="WP_188585094.1">
    <property type="nucleotide sequence ID" value="NZ_BMGC01000003.1"/>
</dbReference>
<dbReference type="SUPFAM" id="SSF51905">
    <property type="entry name" value="FAD/NAD(P)-binding domain"/>
    <property type="match status" value="2"/>
</dbReference>